<dbReference type="InParanoid" id="A0A0G4H5Y3"/>
<keyword evidence="2" id="KW-1185">Reference proteome</keyword>
<dbReference type="VEuPathDB" id="CryptoDB:Vbra_10637"/>
<reference evidence="1" key="1">
    <citation type="submission" date="2014-11" db="EMBL/GenBank/DDBJ databases">
        <authorList>
            <person name="Zhu J."/>
            <person name="Qi W."/>
            <person name="Song R."/>
        </authorList>
    </citation>
    <scope>NUCLEOTIDE SEQUENCE [LARGE SCALE GENOMIC DNA]</scope>
</reference>
<evidence type="ECO:0000313" key="1">
    <source>
        <dbReference type="EMBL" id="CEM38992.1"/>
    </source>
</evidence>
<dbReference type="Proteomes" id="UP000041254">
    <property type="component" value="Unassembled WGS sequence"/>
</dbReference>
<protein>
    <submittedName>
        <fullName evidence="1">Uncharacterized protein</fullName>
    </submittedName>
</protein>
<dbReference type="AlphaFoldDB" id="A0A0G4H5Y3"/>
<organism evidence="1 2">
    <name type="scientific">Vitrella brassicaformis (strain CCMP3155)</name>
    <dbReference type="NCBI Taxonomy" id="1169540"/>
    <lineage>
        <taxon>Eukaryota</taxon>
        <taxon>Sar</taxon>
        <taxon>Alveolata</taxon>
        <taxon>Colpodellida</taxon>
        <taxon>Vitrellaceae</taxon>
        <taxon>Vitrella</taxon>
    </lineage>
</organism>
<sequence length="110" mass="12341">MLPANPQSRKRKRYSLNTGKLHKKARVRVAHHGLRGVGQKKGFHFSDQQPCIVCFQKAAKSRAAHEVRRYGGIVKGLFPRRARRKLHPRSRSTAGGCVCVSDGWIIRGTA</sequence>
<name>A0A0G4H5Y3_VITBC</name>
<proteinExistence type="predicted"/>
<evidence type="ECO:0000313" key="2">
    <source>
        <dbReference type="Proteomes" id="UP000041254"/>
    </source>
</evidence>
<accession>A0A0G4H5Y3</accession>
<gene>
    <name evidence="1" type="ORF">Vbra_10637</name>
</gene>
<dbReference type="EMBL" id="CDMY01001019">
    <property type="protein sequence ID" value="CEM38992.1"/>
    <property type="molecule type" value="Genomic_DNA"/>
</dbReference>